<dbReference type="Proteomes" id="UP000054477">
    <property type="component" value="Unassembled WGS sequence"/>
</dbReference>
<dbReference type="OrthoDB" id="2788229at2759"/>
<evidence type="ECO:0000313" key="2">
    <source>
        <dbReference type="Proteomes" id="UP000054477"/>
    </source>
</evidence>
<reference evidence="2" key="2">
    <citation type="submission" date="2015-01" db="EMBL/GenBank/DDBJ databases">
        <title>Evolutionary Origins and Diversification of the Mycorrhizal Mutualists.</title>
        <authorList>
            <consortium name="DOE Joint Genome Institute"/>
            <consortium name="Mycorrhizal Genomics Consortium"/>
            <person name="Kohler A."/>
            <person name="Kuo A."/>
            <person name="Nagy L.G."/>
            <person name="Floudas D."/>
            <person name="Copeland A."/>
            <person name="Barry K.W."/>
            <person name="Cichocki N."/>
            <person name="Veneault-Fourrey C."/>
            <person name="LaButti K."/>
            <person name="Lindquist E.A."/>
            <person name="Lipzen A."/>
            <person name="Lundell T."/>
            <person name="Morin E."/>
            <person name="Murat C."/>
            <person name="Riley R."/>
            <person name="Ohm R."/>
            <person name="Sun H."/>
            <person name="Tunlid A."/>
            <person name="Henrissat B."/>
            <person name="Grigoriev I.V."/>
            <person name="Hibbett D.S."/>
            <person name="Martin F."/>
        </authorList>
    </citation>
    <scope>NUCLEOTIDE SEQUENCE [LARGE SCALE GENOMIC DNA]</scope>
    <source>
        <strain evidence="2">LaAM-08-1</strain>
    </source>
</reference>
<proteinExistence type="predicted"/>
<evidence type="ECO:0000313" key="1">
    <source>
        <dbReference type="EMBL" id="KIK04772.1"/>
    </source>
</evidence>
<organism evidence="1 2">
    <name type="scientific">Laccaria amethystina LaAM-08-1</name>
    <dbReference type="NCBI Taxonomy" id="1095629"/>
    <lineage>
        <taxon>Eukaryota</taxon>
        <taxon>Fungi</taxon>
        <taxon>Dikarya</taxon>
        <taxon>Basidiomycota</taxon>
        <taxon>Agaricomycotina</taxon>
        <taxon>Agaricomycetes</taxon>
        <taxon>Agaricomycetidae</taxon>
        <taxon>Agaricales</taxon>
        <taxon>Agaricineae</taxon>
        <taxon>Hydnangiaceae</taxon>
        <taxon>Laccaria</taxon>
    </lineage>
</organism>
<reference evidence="1 2" key="1">
    <citation type="submission" date="2014-04" db="EMBL/GenBank/DDBJ databases">
        <authorList>
            <consortium name="DOE Joint Genome Institute"/>
            <person name="Kuo A."/>
            <person name="Kohler A."/>
            <person name="Nagy L.G."/>
            <person name="Floudas D."/>
            <person name="Copeland A."/>
            <person name="Barry K.W."/>
            <person name="Cichocki N."/>
            <person name="Veneault-Fourrey C."/>
            <person name="LaButti K."/>
            <person name="Lindquist E.A."/>
            <person name="Lipzen A."/>
            <person name="Lundell T."/>
            <person name="Morin E."/>
            <person name="Murat C."/>
            <person name="Sun H."/>
            <person name="Tunlid A."/>
            <person name="Henrissat B."/>
            <person name="Grigoriev I.V."/>
            <person name="Hibbett D.S."/>
            <person name="Martin F."/>
            <person name="Nordberg H.P."/>
            <person name="Cantor M.N."/>
            <person name="Hua S.X."/>
        </authorList>
    </citation>
    <scope>NUCLEOTIDE SEQUENCE [LARGE SCALE GENOMIC DNA]</scope>
    <source>
        <strain evidence="1 2">LaAM-08-1</strain>
    </source>
</reference>
<name>A0A0C9Y3V3_9AGAR</name>
<accession>A0A0C9Y3V3</accession>
<dbReference type="HOGENOM" id="CLU_419226_0_0_1"/>
<dbReference type="EMBL" id="KN838566">
    <property type="protein sequence ID" value="KIK04772.1"/>
    <property type="molecule type" value="Genomic_DNA"/>
</dbReference>
<dbReference type="AlphaFoldDB" id="A0A0C9Y3V3"/>
<gene>
    <name evidence="1" type="ORF">K443DRAFT_120784</name>
</gene>
<protein>
    <recommendedName>
        <fullName evidence="3">F-box domain-containing protein</fullName>
    </recommendedName>
</protein>
<keyword evidence="2" id="KW-1185">Reference proteome</keyword>
<evidence type="ECO:0008006" key="3">
    <source>
        <dbReference type="Google" id="ProtNLM"/>
    </source>
</evidence>
<dbReference type="STRING" id="1095629.A0A0C9Y3V3"/>
<sequence>MDKTEEMISLLPLELIKTIIDYLVEADDEDLDCDTSSSSLKAVSLVCRSFVDPSQSRLFATISLRPPPPSSTGYRGRGRQETIFISTRQLKSSIAAFSRMTAASPHLLGYVRRLKLFGSPYPLDPPLPPARHADWLSSQSHHLSTFIPNLAPTMRGFGIYDVDWNKLSPEALDAIISILEFSGLTSLTLKDTTNIPIPVLASCAHLQHFTLQTVGGYGSTVEPPNTWDDAALTWGPPSNHQKSHLISLKLRAENSIINWFSRENCVFDISHLRHLDLLQGGQGFTKIFQACSSSLESFTMTVEINSYPPNNSDAINISSLTKLRKAHFSVYIITVSSRTDDGKSQNSFSWVNELIRQSRMLALEEIILNCAFFEPITPVLPLFSQTDSILARREAFPALRFVTVLLNVCLPQGDVVSEKFNAIETIKMGMPLLSDMGILRFPDGGKPLPACVHVFRTPSLLKYHTQLLTLSGEGSSRWTLTRMGSEKERVGVDREIALLEKKLADVQVWEERVRELEEILSVRAERKEGERESFLCKTRDNSLPMTLCGLQRVYKNTRKSTKEMTYAEGWADAPPPPPVVALEVRVYDGRPRKTEQRHQLHNRPYRLAYVALITAFDQNGGRPQSRKVLPASRRFFTLDKAFRGSPSMGAERRK</sequence>